<gene>
    <name evidence="2" type="ORF">KIW84_052067</name>
</gene>
<protein>
    <submittedName>
        <fullName evidence="2">Uncharacterized protein</fullName>
    </submittedName>
</protein>
<keyword evidence="3" id="KW-1185">Reference proteome</keyword>
<evidence type="ECO:0000313" key="3">
    <source>
        <dbReference type="Proteomes" id="UP001058974"/>
    </source>
</evidence>
<keyword evidence="1" id="KW-0472">Membrane</keyword>
<proteinExistence type="predicted"/>
<dbReference type="InterPro" id="IPR049306">
    <property type="entry name" value="GLV1-2"/>
</dbReference>
<keyword evidence="1" id="KW-1133">Transmembrane helix</keyword>
<feature type="non-terminal residue" evidence="2">
    <location>
        <position position="124"/>
    </location>
</feature>
<keyword evidence="1" id="KW-0812">Transmembrane</keyword>
<feature type="transmembrane region" description="Helical" evidence="1">
    <location>
        <begin position="48"/>
        <end position="65"/>
    </location>
</feature>
<sequence length="124" mass="14435">NRCFHNVSIYIGPKLAYAYVIFRKREKKSLSTTSLNNFFKMVGTQNKHILVIFFLLCFFSIHIQVRARVLKERSNQSSEDASKSQKHKEVHADLFKLKEEEGNVDSEVFAMDYTPASRKPPIHN</sequence>
<dbReference type="AlphaFoldDB" id="A0A9D5AEF8"/>
<accession>A0A9D5AEF8</accession>
<dbReference type="Gramene" id="Psat05G0206700-T1">
    <property type="protein sequence ID" value="KAI5405143.1"/>
    <property type="gene ID" value="KIW84_052067"/>
</dbReference>
<evidence type="ECO:0000313" key="2">
    <source>
        <dbReference type="EMBL" id="KAI5405143.1"/>
    </source>
</evidence>
<dbReference type="Proteomes" id="UP001058974">
    <property type="component" value="Chromosome 5"/>
</dbReference>
<dbReference type="EMBL" id="JAMSHJ010000005">
    <property type="protein sequence ID" value="KAI5405143.1"/>
    <property type="molecule type" value="Genomic_DNA"/>
</dbReference>
<reference evidence="2 3" key="1">
    <citation type="journal article" date="2022" name="Nat. Genet.">
        <title>Improved pea reference genome and pan-genome highlight genomic features and evolutionary characteristics.</title>
        <authorList>
            <person name="Yang T."/>
            <person name="Liu R."/>
            <person name="Luo Y."/>
            <person name="Hu S."/>
            <person name="Wang D."/>
            <person name="Wang C."/>
            <person name="Pandey M.K."/>
            <person name="Ge S."/>
            <person name="Xu Q."/>
            <person name="Li N."/>
            <person name="Li G."/>
            <person name="Huang Y."/>
            <person name="Saxena R.K."/>
            <person name="Ji Y."/>
            <person name="Li M."/>
            <person name="Yan X."/>
            <person name="He Y."/>
            <person name="Liu Y."/>
            <person name="Wang X."/>
            <person name="Xiang C."/>
            <person name="Varshney R.K."/>
            <person name="Ding H."/>
            <person name="Gao S."/>
            <person name="Zong X."/>
        </authorList>
    </citation>
    <scope>NUCLEOTIDE SEQUENCE [LARGE SCALE GENOMIC DNA]</scope>
    <source>
        <strain evidence="2 3">cv. Zhongwan 6</strain>
    </source>
</reference>
<comment type="caution">
    <text evidence="2">The sequence shown here is derived from an EMBL/GenBank/DDBJ whole genome shotgun (WGS) entry which is preliminary data.</text>
</comment>
<evidence type="ECO:0000256" key="1">
    <source>
        <dbReference type="SAM" id="Phobius"/>
    </source>
</evidence>
<name>A0A9D5AEF8_PEA</name>
<dbReference type="Pfam" id="PF21529">
    <property type="entry name" value="GLV1-2"/>
    <property type="match status" value="1"/>
</dbReference>
<organism evidence="2 3">
    <name type="scientific">Pisum sativum</name>
    <name type="common">Garden pea</name>
    <name type="synonym">Lathyrus oleraceus</name>
    <dbReference type="NCBI Taxonomy" id="3888"/>
    <lineage>
        <taxon>Eukaryota</taxon>
        <taxon>Viridiplantae</taxon>
        <taxon>Streptophyta</taxon>
        <taxon>Embryophyta</taxon>
        <taxon>Tracheophyta</taxon>
        <taxon>Spermatophyta</taxon>
        <taxon>Magnoliopsida</taxon>
        <taxon>eudicotyledons</taxon>
        <taxon>Gunneridae</taxon>
        <taxon>Pentapetalae</taxon>
        <taxon>rosids</taxon>
        <taxon>fabids</taxon>
        <taxon>Fabales</taxon>
        <taxon>Fabaceae</taxon>
        <taxon>Papilionoideae</taxon>
        <taxon>50 kb inversion clade</taxon>
        <taxon>NPAAA clade</taxon>
        <taxon>Hologalegina</taxon>
        <taxon>IRL clade</taxon>
        <taxon>Fabeae</taxon>
        <taxon>Lathyrus</taxon>
    </lineage>
</organism>